<proteinExistence type="predicted"/>
<feature type="transmembrane region" description="Helical" evidence="1">
    <location>
        <begin position="312"/>
        <end position="333"/>
    </location>
</feature>
<keyword evidence="1" id="KW-0812">Transmembrane</keyword>
<accession>A0A8H4VZM6</accession>
<dbReference type="EMBL" id="JAAMPI010001313">
    <property type="protein sequence ID" value="KAF4625709.1"/>
    <property type="molecule type" value="Genomic_DNA"/>
</dbReference>
<keyword evidence="1" id="KW-0472">Membrane</keyword>
<organism evidence="2 3">
    <name type="scientific">Cudoniella acicularis</name>
    <dbReference type="NCBI Taxonomy" id="354080"/>
    <lineage>
        <taxon>Eukaryota</taxon>
        <taxon>Fungi</taxon>
        <taxon>Dikarya</taxon>
        <taxon>Ascomycota</taxon>
        <taxon>Pezizomycotina</taxon>
        <taxon>Leotiomycetes</taxon>
        <taxon>Helotiales</taxon>
        <taxon>Tricladiaceae</taxon>
        <taxon>Cudoniella</taxon>
    </lineage>
</organism>
<comment type="caution">
    <text evidence="2">The sequence shown here is derived from an EMBL/GenBank/DDBJ whole genome shotgun (WGS) entry which is preliminary data.</text>
</comment>
<evidence type="ECO:0000256" key="1">
    <source>
        <dbReference type="SAM" id="Phobius"/>
    </source>
</evidence>
<keyword evidence="1" id="KW-1133">Transmembrane helix</keyword>
<evidence type="ECO:0000313" key="2">
    <source>
        <dbReference type="EMBL" id="KAF4625709.1"/>
    </source>
</evidence>
<keyword evidence="3" id="KW-1185">Reference proteome</keyword>
<dbReference type="AlphaFoldDB" id="A0A8H4VZM6"/>
<sequence length="608" mass="68267">MENCHLPRTLLRTIFRGEAYFSGILEGAGVESADWKGCVMRMTEDLSDPQDMAIAISWNLSAGNTYALLLGCNERDMEAIWTFLRYSTSNTEHPLFLLALFSDLQFQRLRRLRDAALGNLEIAIHEAGLSRKAGREVLAIRRVTSNAQSDVDYDKVTRDVLRNFHDSGYLLQAMIRSRSQVAKVLASLDVSEVSLDEAQKNHLNLLGQRIAKYMDSTIGHYDSLIEKARLTTNESSLLMSAIWNLIAQKDNKINQSIASESKNIAEESKRIADESKSLAESSTRLATDSKEIAEDSKAVAEATKWDSTSMKAIATLTMVFLPPTYAATLLAMPMFNWQPRAGENVVRFHYFRIYLALALPLTVLVLLAWALWLLWSKHKQNREKEKTKKKRAHARATVNVKATTANGAFNKKLPAFQISNRPMSRFSFCEPSYKFILLFLIPFEQSGLVLCIPPPFQFSDPILDFTCEPHRSVALPFRFYSFPEYIVLKFFVKSITSFAVFSCGLYTGLEGAEQDTCFGCNDSTSSVLDGTLNSFRSTPELFPRSFPSNLDTDYVGPAAADFSSNATFLAMACFVNLPQLFLSGLYLLYNGLYTSIACAQYWSSFKAK</sequence>
<name>A0A8H4VZM6_9HELO</name>
<protein>
    <submittedName>
        <fullName evidence="2">Uncharacterized protein</fullName>
    </submittedName>
</protein>
<dbReference type="OrthoDB" id="5392974at2759"/>
<dbReference type="Proteomes" id="UP000566819">
    <property type="component" value="Unassembled WGS sequence"/>
</dbReference>
<feature type="transmembrane region" description="Helical" evidence="1">
    <location>
        <begin position="353"/>
        <end position="375"/>
    </location>
</feature>
<gene>
    <name evidence="2" type="ORF">G7Y89_g12455</name>
</gene>
<dbReference type="Gene3D" id="1.20.58.340">
    <property type="entry name" value="Magnesium transport protein CorA, transmembrane region"/>
    <property type="match status" value="1"/>
</dbReference>
<reference evidence="2 3" key="1">
    <citation type="submission" date="2020-03" db="EMBL/GenBank/DDBJ databases">
        <title>Draft Genome Sequence of Cudoniella acicularis.</title>
        <authorList>
            <person name="Buettner E."/>
            <person name="Kellner H."/>
        </authorList>
    </citation>
    <scope>NUCLEOTIDE SEQUENCE [LARGE SCALE GENOMIC DNA]</scope>
    <source>
        <strain evidence="2 3">DSM 108380</strain>
    </source>
</reference>
<evidence type="ECO:0000313" key="3">
    <source>
        <dbReference type="Proteomes" id="UP000566819"/>
    </source>
</evidence>